<keyword evidence="2" id="KW-0966">Cell projection</keyword>
<keyword evidence="3" id="KW-1185">Reference proteome</keyword>
<dbReference type="RefSeq" id="WP_115931978.1">
    <property type="nucleotide sequence ID" value="NZ_QREH01000001.1"/>
</dbReference>
<dbReference type="AlphaFoldDB" id="A0A3D9LC23"/>
<name>A0A3D9LC23_9MICC</name>
<dbReference type="GO" id="GO:0016887">
    <property type="term" value="F:ATP hydrolysis activity"/>
    <property type="evidence" value="ECO:0007669"/>
    <property type="project" value="TreeGrafter"/>
</dbReference>
<dbReference type="OrthoDB" id="3425679at2"/>
<keyword evidence="2" id="KW-0969">Cilium</keyword>
<dbReference type="GO" id="GO:0005524">
    <property type="term" value="F:ATP binding"/>
    <property type="evidence" value="ECO:0007669"/>
    <property type="project" value="TreeGrafter"/>
</dbReference>
<dbReference type="Proteomes" id="UP000256727">
    <property type="component" value="Unassembled WGS sequence"/>
</dbReference>
<dbReference type="SUPFAM" id="SSF52540">
    <property type="entry name" value="P-loop containing nucleoside triphosphate hydrolases"/>
    <property type="match status" value="1"/>
</dbReference>
<evidence type="ECO:0000313" key="2">
    <source>
        <dbReference type="EMBL" id="REE03951.1"/>
    </source>
</evidence>
<sequence length="373" mass="38150">MSAPLDPWHDAGPAPTRPRPGAGPTDGGDPLWSSRSDLRQGLARAQDDPGTGFESVASRVQRDYSRRPALSLWARGWRALGGLWGHDRTGDRLAASAKVVQSPVTTGRRIAVVSLRGGAGKTTVAALTASTFAALRPEPVSALDLDPALGSLGLRLGHRPSHGADRLAAELAAMDSTTFDAVTSLMSLGVNDLYYTGPRVAGGPLGQSAATTLLSGLSRYFPVTVIDCPTGTENPDTAAMLTRAHAAIFAVPATAAGVDEAAGYLRHWLTDPFLSAIPVVAAVVGTDRDGVLDPLAQAAALTRIGVGAVALRHDRHVAGGVGISLPLLLPENRLAAAELAAQVLSAANATGITGTAAGLSTGGSTRARQGVAW</sequence>
<gene>
    <name evidence="2" type="ORF">C8E99_1775</name>
</gene>
<comment type="caution">
    <text evidence="2">The sequence shown here is derived from an EMBL/GenBank/DDBJ whole genome shotgun (WGS) entry which is preliminary data.</text>
</comment>
<organism evidence="2 3">
    <name type="scientific">Citricoccus muralis</name>
    <dbReference type="NCBI Taxonomy" id="169134"/>
    <lineage>
        <taxon>Bacteria</taxon>
        <taxon>Bacillati</taxon>
        <taxon>Actinomycetota</taxon>
        <taxon>Actinomycetes</taxon>
        <taxon>Micrococcales</taxon>
        <taxon>Micrococcaceae</taxon>
        <taxon>Citricoccus</taxon>
    </lineage>
</organism>
<dbReference type="GO" id="GO:0051782">
    <property type="term" value="P:negative regulation of cell division"/>
    <property type="evidence" value="ECO:0007669"/>
    <property type="project" value="TreeGrafter"/>
</dbReference>
<dbReference type="Gene3D" id="3.40.50.300">
    <property type="entry name" value="P-loop containing nucleotide triphosphate hydrolases"/>
    <property type="match status" value="1"/>
</dbReference>
<evidence type="ECO:0000256" key="1">
    <source>
        <dbReference type="SAM" id="MobiDB-lite"/>
    </source>
</evidence>
<evidence type="ECO:0000313" key="3">
    <source>
        <dbReference type="Proteomes" id="UP000256727"/>
    </source>
</evidence>
<accession>A0A3D9LC23</accession>
<reference evidence="2 3" key="1">
    <citation type="submission" date="2018-07" db="EMBL/GenBank/DDBJ databases">
        <title>Sequencing the genomes of 1000 actinobacteria strains.</title>
        <authorList>
            <person name="Klenk H.-P."/>
        </authorList>
    </citation>
    <scope>NUCLEOTIDE SEQUENCE [LARGE SCALE GENOMIC DNA]</scope>
    <source>
        <strain evidence="2 3">DSM 14442</strain>
    </source>
</reference>
<feature type="region of interest" description="Disordered" evidence="1">
    <location>
        <begin position="1"/>
        <end position="56"/>
    </location>
</feature>
<dbReference type="InterPro" id="IPR050625">
    <property type="entry name" value="ParA/MinD_ATPase"/>
</dbReference>
<dbReference type="PANTHER" id="PTHR43384:SF14">
    <property type="entry name" value="ESX-1 SECRETION-ASSOCIATED PROTEIN ESPI"/>
    <property type="match status" value="1"/>
</dbReference>
<dbReference type="EMBL" id="QREH01000001">
    <property type="protein sequence ID" value="REE03951.1"/>
    <property type="molecule type" value="Genomic_DNA"/>
</dbReference>
<feature type="compositionally biased region" description="Low complexity" evidence="1">
    <location>
        <begin position="10"/>
        <end position="30"/>
    </location>
</feature>
<keyword evidence="2" id="KW-0282">Flagellum</keyword>
<dbReference type="InterPro" id="IPR027417">
    <property type="entry name" value="P-loop_NTPase"/>
</dbReference>
<dbReference type="PANTHER" id="PTHR43384">
    <property type="entry name" value="SEPTUM SITE-DETERMINING PROTEIN MIND HOMOLOG, CHLOROPLASTIC-RELATED"/>
    <property type="match status" value="1"/>
</dbReference>
<protein>
    <submittedName>
        <fullName evidence="2">MinD-like ATPase involved in chromosome partitioning or flagellar assembly</fullName>
    </submittedName>
</protein>
<dbReference type="GO" id="GO:0009898">
    <property type="term" value="C:cytoplasmic side of plasma membrane"/>
    <property type="evidence" value="ECO:0007669"/>
    <property type="project" value="TreeGrafter"/>
</dbReference>
<dbReference type="GO" id="GO:0005829">
    <property type="term" value="C:cytosol"/>
    <property type="evidence" value="ECO:0007669"/>
    <property type="project" value="TreeGrafter"/>
</dbReference>
<proteinExistence type="predicted"/>